<evidence type="ECO:0000313" key="3">
    <source>
        <dbReference type="Proteomes" id="UP000800039"/>
    </source>
</evidence>
<dbReference type="SUPFAM" id="SSF48403">
    <property type="entry name" value="Ankyrin repeat"/>
    <property type="match status" value="1"/>
</dbReference>
<evidence type="ECO:0000313" key="2">
    <source>
        <dbReference type="EMBL" id="KAF1848047.1"/>
    </source>
</evidence>
<dbReference type="Proteomes" id="UP000800039">
    <property type="component" value="Unassembled WGS sequence"/>
</dbReference>
<name>A0A9P4LB60_9PLEO</name>
<protein>
    <recommendedName>
        <fullName evidence="1">Single-strand DNA deaminase toxin A-like C-terminal domain-containing protein</fullName>
    </recommendedName>
</protein>
<dbReference type="OrthoDB" id="3763357at2759"/>
<sequence>MVDWLLKNGAELHAANLDGRTALMEASLWGRLDNVGVLLKGETNRRQRDREGNSALDLAMQSESNSRRRYLRSGKEGIIERPWKDDQDRRKIVELLSPDVATFVNESGSNLPLFDRSLGGERTNLVLKQFLTMRDPEQKRQKTVVRLVDGLLTIDAMSGWKHNDKYTIPGDVTEVLRFAEAIGFSFAPDKQSSMRFSDGSPVDERYYASHAEPQAIVQYLRLMDLGLDIDLAHQQQLSTKQSNLREVQLIVSNKICPKCAEFMARINSLAMSSAGFQLVAWERFMDENGKLVSTKQIWP</sequence>
<dbReference type="AlphaFoldDB" id="A0A9P4LB60"/>
<organism evidence="2 3">
    <name type="scientific">Cucurbitaria berberidis CBS 394.84</name>
    <dbReference type="NCBI Taxonomy" id="1168544"/>
    <lineage>
        <taxon>Eukaryota</taxon>
        <taxon>Fungi</taxon>
        <taxon>Dikarya</taxon>
        <taxon>Ascomycota</taxon>
        <taxon>Pezizomycotina</taxon>
        <taxon>Dothideomycetes</taxon>
        <taxon>Pleosporomycetidae</taxon>
        <taxon>Pleosporales</taxon>
        <taxon>Pleosporineae</taxon>
        <taxon>Cucurbitariaceae</taxon>
        <taxon>Cucurbitaria</taxon>
    </lineage>
</organism>
<accession>A0A9P4LB60</accession>
<proteinExistence type="predicted"/>
<dbReference type="EMBL" id="ML976615">
    <property type="protein sequence ID" value="KAF1848047.1"/>
    <property type="molecule type" value="Genomic_DNA"/>
</dbReference>
<dbReference type="Gene3D" id="1.25.40.20">
    <property type="entry name" value="Ankyrin repeat-containing domain"/>
    <property type="match status" value="1"/>
</dbReference>
<dbReference type="InterPro" id="IPR057517">
    <property type="entry name" value="SsdA-like_C"/>
</dbReference>
<dbReference type="RefSeq" id="XP_040790610.1">
    <property type="nucleotide sequence ID" value="XM_040932934.1"/>
</dbReference>
<reference evidence="2" key="1">
    <citation type="submission" date="2020-01" db="EMBL/GenBank/DDBJ databases">
        <authorList>
            <consortium name="DOE Joint Genome Institute"/>
            <person name="Haridas S."/>
            <person name="Albert R."/>
            <person name="Binder M."/>
            <person name="Bloem J."/>
            <person name="Labutti K."/>
            <person name="Salamov A."/>
            <person name="Andreopoulos B."/>
            <person name="Baker S.E."/>
            <person name="Barry K."/>
            <person name="Bills G."/>
            <person name="Bluhm B.H."/>
            <person name="Cannon C."/>
            <person name="Castanera R."/>
            <person name="Culley D.E."/>
            <person name="Daum C."/>
            <person name="Ezra D."/>
            <person name="Gonzalez J.B."/>
            <person name="Henrissat B."/>
            <person name="Kuo A."/>
            <person name="Liang C."/>
            <person name="Lipzen A."/>
            <person name="Lutzoni F."/>
            <person name="Magnuson J."/>
            <person name="Mondo S."/>
            <person name="Nolan M."/>
            <person name="Ohm R."/>
            <person name="Pangilinan J."/>
            <person name="Park H.-J."/>
            <person name="Ramirez L."/>
            <person name="Alfaro M."/>
            <person name="Sun H."/>
            <person name="Tritt A."/>
            <person name="Yoshinaga Y."/>
            <person name="Zwiers L.-H."/>
            <person name="Turgeon B.G."/>
            <person name="Goodwin S.B."/>
            <person name="Spatafora J.W."/>
            <person name="Crous P.W."/>
            <person name="Grigoriev I.V."/>
        </authorList>
    </citation>
    <scope>NUCLEOTIDE SEQUENCE</scope>
    <source>
        <strain evidence="2">CBS 394.84</strain>
    </source>
</reference>
<keyword evidence="3" id="KW-1185">Reference proteome</keyword>
<dbReference type="InterPro" id="IPR036770">
    <property type="entry name" value="Ankyrin_rpt-contain_sf"/>
</dbReference>
<feature type="domain" description="Single-strand DNA deaminase toxin A-like C-terminal" evidence="1">
    <location>
        <begin position="156"/>
        <end position="216"/>
    </location>
</feature>
<dbReference type="Pfam" id="PF12796">
    <property type="entry name" value="Ank_2"/>
    <property type="match status" value="1"/>
</dbReference>
<dbReference type="GeneID" id="63850185"/>
<comment type="caution">
    <text evidence="2">The sequence shown here is derived from an EMBL/GenBank/DDBJ whole genome shotgun (WGS) entry which is preliminary data.</text>
</comment>
<dbReference type="InterPro" id="IPR002110">
    <property type="entry name" value="Ankyrin_rpt"/>
</dbReference>
<dbReference type="Pfam" id="PF24120">
    <property type="entry name" value="SsdA_C"/>
    <property type="match status" value="1"/>
</dbReference>
<gene>
    <name evidence="2" type="ORF">K460DRAFT_364045</name>
</gene>
<evidence type="ECO:0000259" key="1">
    <source>
        <dbReference type="Pfam" id="PF24120"/>
    </source>
</evidence>